<dbReference type="OrthoDB" id="270293at2759"/>
<evidence type="ECO:0000256" key="9">
    <source>
        <dbReference type="ARBA" id="ARBA00023157"/>
    </source>
</evidence>
<evidence type="ECO:0000256" key="1">
    <source>
        <dbReference type="ARBA" id="ARBA00004194"/>
    </source>
</evidence>
<dbReference type="GO" id="GO:0030134">
    <property type="term" value="C:COPII-coated ER to Golgi transport vesicle"/>
    <property type="evidence" value="ECO:0007669"/>
    <property type="project" value="TreeGrafter"/>
</dbReference>
<evidence type="ECO:0000256" key="4">
    <source>
        <dbReference type="ARBA" id="ARBA00022729"/>
    </source>
</evidence>
<organism evidence="14 15">
    <name type="scientific">Bemisia tabaci</name>
    <name type="common">Sweetpotato whitefly</name>
    <name type="synonym">Aleurodes tabaci</name>
    <dbReference type="NCBI Taxonomy" id="7038"/>
    <lineage>
        <taxon>Eukaryota</taxon>
        <taxon>Metazoa</taxon>
        <taxon>Ecdysozoa</taxon>
        <taxon>Arthropoda</taxon>
        <taxon>Hexapoda</taxon>
        <taxon>Insecta</taxon>
        <taxon>Pterygota</taxon>
        <taxon>Neoptera</taxon>
        <taxon>Paraneoptera</taxon>
        <taxon>Hemiptera</taxon>
        <taxon>Sternorrhyncha</taxon>
        <taxon>Aleyrodoidea</taxon>
        <taxon>Aleyrodidae</taxon>
        <taxon>Aleyrodinae</taxon>
        <taxon>Bemisia</taxon>
    </lineage>
</organism>
<keyword evidence="15" id="KW-1185">Reference proteome</keyword>
<dbReference type="GO" id="GO:0006888">
    <property type="term" value="P:endoplasmic reticulum to Golgi vesicle-mediated transport"/>
    <property type="evidence" value="ECO:0007669"/>
    <property type="project" value="TreeGrafter"/>
</dbReference>
<keyword evidence="3" id="KW-0479">Metal-binding</keyword>
<name>A0A9P0FAK2_BEMTA</name>
<dbReference type="PROSITE" id="PS51328">
    <property type="entry name" value="L_LECTIN_LIKE"/>
    <property type="match status" value="1"/>
</dbReference>
<keyword evidence="5" id="KW-0430">Lectin</keyword>
<keyword evidence="10" id="KW-0325">Glycoprotein</keyword>
<evidence type="ECO:0000256" key="6">
    <source>
        <dbReference type="ARBA" id="ARBA00022989"/>
    </source>
</evidence>
<dbReference type="FunFam" id="2.60.120.200:FF:000017">
    <property type="entry name" value="Vesicular integral-membrane protein VIP36"/>
    <property type="match status" value="1"/>
</dbReference>
<keyword evidence="9" id="KW-1015">Disulfide bond</keyword>
<keyword evidence="6 12" id="KW-1133">Transmembrane helix</keyword>
<dbReference type="AlphaFoldDB" id="A0A9P0FAK2"/>
<dbReference type="PANTHER" id="PTHR12223">
    <property type="entry name" value="VESICULAR MANNOSE-BINDING LECTIN"/>
    <property type="match status" value="1"/>
</dbReference>
<evidence type="ECO:0000256" key="8">
    <source>
        <dbReference type="ARBA" id="ARBA00023136"/>
    </source>
</evidence>
<comment type="subcellular location">
    <subcellularLocation>
        <location evidence="11">Endomembrane system</location>
        <topology evidence="11">Single-pass type I membrane protein</topology>
    </subcellularLocation>
    <subcellularLocation>
        <location evidence="1">Golgi apparatus membrane</location>
        <topology evidence="1">Single-pass membrane protein</topology>
    </subcellularLocation>
</comment>
<protein>
    <recommendedName>
        <fullName evidence="13">L-type lectin-like domain-containing protein</fullName>
    </recommendedName>
</protein>
<dbReference type="GO" id="GO:0046872">
    <property type="term" value="F:metal ion binding"/>
    <property type="evidence" value="ECO:0007669"/>
    <property type="project" value="UniProtKB-KW"/>
</dbReference>
<dbReference type="KEGG" id="btab:109036721"/>
<feature type="domain" description="L-type lectin-like" evidence="13">
    <location>
        <begin position="32"/>
        <end position="255"/>
    </location>
</feature>
<dbReference type="InterPro" id="IPR013320">
    <property type="entry name" value="ConA-like_dom_sf"/>
</dbReference>
<feature type="transmembrane region" description="Helical" evidence="12">
    <location>
        <begin position="7"/>
        <end position="26"/>
    </location>
</feature>
<evidence type="ECO:0000256" key="12">
    <source>
        <dbReference type="SAM" id="Phobius"/>
    </source>
</evidence>
<proteinExistence type="predicted"/>
<dbReference type="Gene3D" id="2.60.120.200">
    <property type="match status" value="1"/>
</dbReference>
<keyword evidence="7" id="KW-0333">Golgi apparatus</keyword>
<dbReference type="GO" id="GO:0000139">
    <property type="term" value="C:Golgi membrane"/>
    <property type="evidence" value="ECO:0007669"/>
    <property type="project" value="UniProtKB-SubCell"/>
</dbReference>
<evidence type="ECO:0000313" key="14">
    <source>
        <dbReference type="EMBL" id="CAH0395401.1"/>
    </source>
</evidence>
<evidence type="ECO:0000256" key="11">
    <source>
        <dbReference type="ARBA" id="ARBA00046288"/>
    </source>
</evidence>
<accession>A0A9P0FAK2</accession>
<keyword evidence="2 12" id="KW-0812">Transmembrane</keyword>
<gene>
    <name evidence="14" type="ORF">BEMITA_LOCUS13589</name>
</gene>
<reference evidence="14" key="1">
    <citation type="submission" date="2021-12" db="EMBL/GenBank/DDBJ databases">
        <authorList>
            <person name="King R."/>
        </authorList>
    </citation>
    <scope>NUCLEOTIDE SEQUENCE</scope>
</reference>
<dbReference type="InterPro" id="IPR051136">
    <property type="entry name" value="Intracellular_Lectin-GPT"/>
</dbReference>
<sequence>MIEFKKLRFVSGYIVLLLINFCNILAEWNTEDYMKREHSLTKPYLGSGLTIPHWDLLGSTIVTDKYVRLTPDSRSRHGSLWNASPVQSRNWEVQINFKITGNGKDLFGDGMVIWYTKERMQPGPVFGSKDFFEGLAIFIDTYSNHNGEHTHMHPYISAMINNGSLHYDHDRDGTHTQMAGCEAKLRNLQYDTHISIKYQYNVLTVSTDFEGKAAWKECFTVNGVMLPTGYYLGMSAATGDLSDNHDVLSVRFYELDLPDDPKEDRSHIVPSASHFEPPREHVDDPKPGMSGIKLFFIMFVCMIGLIIVVVVGIMLYQKHQENSRKRFY</sequence>
<dbReference type="Proteomes" id="UP001152759">
    <property type="component" value="Chromosome 9"/>
</dbReference>
<dbReference type="Pfam" id="PF03388">
    <property type="entry name" value="Lectin_leg-like"/>
    <property type="match status" value="1"/>
</dbReference>
<dbReference type="InterPro" id="IPR005052">
    <property type="entry name" value="Lectin_leg"/>
</dbReference>
<feature type="transmembrane region" description="Helical" evidence="12">
    <location>
        <begin position="294"/>
        <end position="316"/>
    </location>
</feature>
<dbReference type="SUPFAM" id="SSF49899">
    <property type="entry name" value="Concanavalin A-like lectins/glucanases"/>
    <property type="match status" value="1"/>
</dbReference>
<dbReference type="EMBL" id="OU963870">
    <property type="protein sequence ID" value="CAH0395401.1"/>
    <property type="molecule type" value="Genomic_DNA"/>
</dbReference>
<evidence type="ECO:0000256" key="3">
    <source>
        <dbReference type="ARBA" id="ARBA00022723"/>
    </source>
</evidence>
<evidence type="ECO:0000259" key="13">
    <source>
        <dbReference type="PROSITE" id="PS51328"/>
    </source>
</evidence>
<dbReference type="PANTHER" id="PTHR12223:SF45">
    <property type="entry name" value="RE50040P"/>
    <property type="match status" value="1"/>
</dbReference>
<keyword evidence="8 12" id="KW-0472">Membrane</keyword>
<dbReference type="GO" id="GO:0005793">
    <property type="term" value="C:endoplasmic reticulum-Golgi intermediate compartment"/>
    <property type="evidence" value="ECO:0007669"/>
    <property type="project" value="TreeGrafter"/>
</dbReference>
<keyword evidence="4" id="KW-0732">Signal</keyword>
<evidence type="ECO:0000256" key="2">
    <source>
        <dbReference type="ARBA" id="ARBA00022692"/>
    </source>
</evidence>
<evidence type="ECO:0000256" key="10">
    <source>
        <dbReference type="ARBA" id="ARBA00023180"/>
    </source>
</evidence>
<dbReference type="GO" id="GO:0005789">
    <property type="term" value="C:endoplasmic reticulum membrane"/>
    <property type="evidence" value="ECO:0007669"/>
    <property type="project" value="TreeGrafter"/>
</dbReference>
<evidence type="ECO:0000313" key="15">
    <source>
        <dbReference type="Proteomes" id="UP001152759"/>
    </source>
</evidence>
<evidence type="ECO:0000256" key="5">
    <source>
        <dbReference type="ARBA" id="ARBA00022734"/>
    </source>
</evidence>
<evidence type="ECO:0000256" key="7">
    <source>
        <dbReference type="ARBA" id="ARBA00023034"/>
    </source>
</evidence>
<dbReference type="GO" id="GO:0005537">
    <property type="term" value="F:D-mannose binding"/>
    <property type="evidence" value="ECO:0007669"/>
    <property type="project" value="TreeGrafter"/>
</dbReference>